<proteinExistence type="predicted"/>
<dbReference type="Proteomes" id="UP000279833">
    <property type="component" value="Unassembled WGS sequence"/>
</dbReference>
<dbReference type="EMBL" id="UZAK01000852">
    <property type="protein sequence ID" value="VDO65606.1"/>
    <property type="molecule type" value="Genomic_DNA"/>
</dbReference>
<evidence type="ECO:0000313" key="4">
    <source>
        <dbReference type="WBParaSite" id="SCUD_0000110101-mRNA-1"/>
    </source>
</evidence>
<feature type="compositionally biased region" description="Polar residues" evidence="1">
    <location>
        <begin position="1"/>
        <end position="18"/>
    </location>
</feature>
<protein>
    <submittedName>
        <fullName evidence="2 4">Uncharacterized protein</fullName>
    </submittedName>
</protein>
<gene>
    <name evidence="2" type="ORF">SCUD_LOCUS1102</name>
</gene>
<feature type="compositionally biased region" description="Basic and acidic residues" evidence="1">
    <location>
        <begin position="65"/>
        <end position="93"/>
    </location>
</feature>
<feature type="region of interest" description="Disordered" evidence="1">
    <location>
        <begin position="1"/>
        <end position="104"/>
    </location>
</feature>
<evidence type="ECO:0000256" key="1">
    <source>
        <dbReference type="SAM" id="MobiDB-lite"/>
    </source>
</evidence>
<dbReference type="WBParaSite" id="SCUD_0000110101-mRNA-1">
    <property type="protein sequence ID" value="SCUD_0000110101-mRNA-1"/>
    <property type="gene ID" value="SCUD_0000110101"/>
</dbReference>
<keyword evidence="3" id="KW-1185">Reference proteome</keyword>
<reference evidence="4" key="1">
    <citation type="submission" date="2016-06" db="UniProtKB">
        <authorList>
            <consortium name="WormBaseParasite"/>
        </authorList>
    </citation>
    <scope>IDENTIFICATION</scope>
</reference>
<name>A0A183JEI9_9TREM</name>
<sequence>MQNTSDPLARHYQQQPTVGENKPDSRGGRNREEALEVDRTHIDESIQLHHNASPHLGSLRPKEKRKTEEHIIPLDRERHEKNEQGLDITEKEGGGQSGLENGGW</sequence>
<reference evidence="2 3" key="2">
    <citation type="submission" date="2018-11" db="EMBL/GenBank/DDBJ databases">
        <authorList>
            <consortium name="Pathogen Informatics"/>
        </authorList>
    </citation>
    <scope>NUCLEOTIDE SEQUENCE [LARGE SCALE GENOMIC DNA]</scope>
    <source>
        <strain evidence="2">Dakar</strain>
        <strain evidence="3">Dakar, Senegal</strain>
    </source>
</reference>
<accession>A0A183JEI9</accession>
<dbReference type="AlphaFoldDB" id="A0A183JEI9"/>
<organism evidence="4">
    <name type="scientific">Schistosoma curassoni</name>
    <dbReference type="NCBI Taxonomy" id="6186"/>
    <lineage>
        <taxon>Eukaryota</taxon>
        <taxon>Metazoa</taxon>
        <taxon>Spiralia</taxon>
        <taxon>Lophotrochozoa</taxon>
        <taxon>Platyhelminthes</taxon>
        <taxon>Trematoda</taxon>
        <taxon>Digenea</taxon>
        <taxon>Strigeidida</taxon>
        <taxon>Schistosomatoidea</taxon>
        <taxon>Schistosomatidae</taxon>
        <taxon>Schistosoma</taxon>
    </lineage>
</organism>
<feature type="compositionally biased region" description="Gly residues" evidence="1">
    <location>
        <begin position="94"/>
        <end position="104"/>
    </location>
</feature>
<evidence type="ECO:0000313" key="2">
    <source>
        <dbReference type="EMBL" id="VDO65606.1"/>
    </source>
</evidence>
<evidence type="ECO:0000313" key="3">
    <source>
        <dbReference type="Proteomes" id="UP000279833"/>
    </source>
</evidence>
<feature type="compositionally biased region" description="Basic and acidic residues" evidence="1">
    <location>
        <begin position="21"/>
        <end position="47"/>
    </location>
</feature>